<gene>
    <name evidence="1" type="ORF">NQF78_02675</name>
</gene>
<name>A0ABT3YNY0_9PSED</name>
<reference evidence="1 2" key="1">
    <citation type="submission" date="2022-07" db="EMBL/GenBank/DDBJ databases">
        <title>Characterization of plant growth promoting rhizobacteria (PGPR) for use as bioinoculants in agriculture.</title>
        <authorList>
            <person name="Hassen A.I."/>
            <person name="Pierneef R."/>
        </authorList>
    </citation>
    <scope>NUCLEOTIDE SEQUENCE [LARGE SCALE GENOMIC DNA]</scope>
    <source>
        <strain evidence="1 2">SARCC-3054</strain>
    </source>
</reference>
<sequence length="151" mass="17011">MIYGDPFIFSIQFDVVREWTDSSCFWVNGLFSLFVGGERLLDVVDVVELKTAVNFYAKMEFENMEEGDSAISAKELFASAHRYFFKGESAILEGVQDLTCTFLGDAGLFIYFQKTEHADRLVWSKDFGNLVHEALLPRGAVGSVIEGIEEL</sequence>
<dbReference type="RefSeq" id="WP_222833120.1">
    <property type="nucleotide sequence ID" value="NZ_JANIGP010000001.1"/>
</dbReference>
<dbReference type="EMBL" id="JANIGP010000001">
    <property type="protein sequence ID" value="MCY0107198.1"/>
    <property type="molecule type" value="Genomic_DNA"/>
</dbReference>
<dbReference type="Proteomes" id="UP001207830">
    <property type="component" value="Unassembled WGS sequence"/>
</dbReference>
<proteinExistence type="predicted"/>
<comment type="caution">
    <text evidence="1">The sequence shown here is derived from an EMBL/GenBank/DDBJ whole genome shotgun (WGS) entry which is preliminary data.</text>
</comment>
<keyword evidence="2" id="KW-1185">Reference proteome</keyword>
<organism evidence="1 2">
    <name type="scientific">Pseudomonas monsensis</name>
    <dbReference type="NCBI Taxonomy" id="2745509"/>
    <lineage>
        <taxon>Bacteria</taxon>
        <taxon>Pseudomonadati</taxon>
        <taxon>Pseudomonadota</taxon>
        <taxon>Gammaproteobacteria</taxon>
        <taxon>Pseudomonadales</taxon>
        <taxon>Pseudomonadaceae</taxon>
        <taxon>Pseudomonas</taxon>
    </lineage>
</organism>
<dbReference type="InterPro" id="IPR028958">
    <property type="entry name" value="Imm42"/>
</dbReference>
<dbReference type="Pfam" id="PF15593">
    <property type="entry name" value="Imm42"/>
    <property type="match status" value="1"/>
</dbReference>
<protein>
    <submittedName>
        <fullName evidence="1">Immunity 42 family protein</fullName>
    </submittedName>
</protein>
<evidence type="ECO:0000313" key="1">
    <source>
        <dbReference type="EMBL" id="MCY0107198.1"/>
    </source>
</evidence>
<accession>A0ABT3YNY0</accession>
<evidence type="ECO:0000313" key="2">
    <source>
        <dbReference type="Proteomes" id="UP001207830"/>
    </source>
</evidence>